<organism evidence="8 9">
    <name type="scientific">Mollisia scopiformis</name>
    <name type="common">Conifer needle endophyte fungus</name>
    <name type="synonym">Phialocephala scopiformis</name>
    <dbReference type="NCBI Taxonomy" id="149040"/>
    <lineage>
        <taxon>Eukaryota</taxon>
        <taxon>Fungi</taxon>
        <taxon>Dikarya</taxon>
        <taxon>Ascomycota</taxon>
        <taxon>Pezizomycotina</taxon>
        <taxon>Leotiomycetes</taxon>
        <taxon>Helotiales</taxon>
        <taxon>Mollisiaceae</taxon>
        <taxon>Mollisia</taxon>
    </lineage>
</organism>
<evidence type="ECO:0000259" key="7">
    <source>
        <dbReference type="Pfam" id="PF23726"/>
    </source>
</evidence>
<comment type="similarity">
    <text evidence="2">Belongs to the DDB1 family.</text>
</comment>
<evidence type="ECO:0000256" key="1">
    <source>
        <dbReference type="ARBA" id="ARBA00004123"/>
    </source>
</evidence>
<comment type="subcellular location">
    <subcellularLocation>
        <location evidence="1">Nucleus</location>
    </subcellularLocation>
</comment>
<feature type="domain" description="RSE1/DDB1/CPSF1 second beta-propeller" evidence="7">
    <location>
        <begin position="448"/>
        <end position="757"/>
    </location>
</feature>
<dbReference type="Proteomes" id="UP000070700">
    <property type="component" value="Unassembled WGS sequence"/>
</dbReference>
<evidence type="ECO:0000313" key="9">
    <source>
        <dbReference type="Proteomes" id="UP000070700"/>
    </source>
</evidence>
<dbReference type="InterPro" id="IPR011047">
    <property type="entry name" value="Quinoprotein_ADH-like_sf"/>
</dbReference>
<evidence type="ECO:0000256" key="2">
    <source>
        <dbReference type="ARBA" id="ARBA00007453"/>
    </source>
</evidence>
<dbReference type="Pfam" id="PF03178">
    <property type="entry name" value="CPSF_A"/>
    <property type="match status" value="1"/>
</dbReference>
<protein>
    <recommendedName>
        <fullName evidence="3">DNA damage-binding protein 1</fullName>
    </recommendedName>
</protein>
<dbReference type="Gene3D" id="2.130.10.10">
    <property type="entry name" value="YVTN repeat-like/Quinoprotein amine dehydrogenase"/>
    <property type="match status" value="3"/>
</dbReference>
<dbReference type="STRING" id="149040.A0A194X7X9"/>
<evidence type="ECO:0000259" key="6">
    <source>
        <dbReference type="Pfam" id="PF10433"/>
    </source>
</evidence>
<dbReference type="EMBL" id="KQ947416">
    <property type="protein sequence ID" value="KUJ16276.1"/>
    <property type="molecule type" value="Genomic_DNA"/>
</dbReference>
<name>A0A194X7X9_MOLSC</name>
<evidence type="ECO:0000313" key="8">
    <source>
        <dbReference type="EMBL" id="KUJ16276.1"/>
    </source>
</evidence>
<dbReference type="InterPro" id="IPR058543">
    <property type="entry name" value="Beta-prop_RSE1/DDB1/CPSF1_2nd"/>
</dbReference>
<dbReference type="InterPro" id="IPR004871">
    <property type="entry name" value="RSE1/DDB1/CPSF1_C"/>
</dbReference>
<accession>A0A194X7X9</accession>
<dbReference type="InterPro" id="IPR015943">
    <property type="entry name" value="WD40/YVTN_repeat-like_dom_sf"/>
</dbReference>
<dbReference type="SUPFAM" id="SSF50998">
    <property type="entry name" value="Quinoprotein alcohol dehydrogenase-like"/>
    <property type="match status" value="1"/>
</dbReference>
<dbReference type="PANTHER" id="PTHR10644">
    <property type="entry name" value="DNA REPAIR/RNA PROCESSING CPSF FAMILY"/>
    <property type="match status" value="1"/>
</dbReference>
<dbReference type="Pfam" id="PF23726">
    <property type="entry name" value="Beta-prop_RSE1_2nd"/>
    <property type="match status" value="1"/>
</dbReference>
<dbReference type="KEGG" id="psco:LY89DRAFT_646785"/>
<feature type="domain" description="RSE1/DDB1/CPSF1 C-terminal" evidence="5">
    <location>
        <begin position="805"/>
        <end position="1130"/>
    </location>
</feature>
<reference evidence="8 9" key="1">
    <citation type="submission" date="2015-10" db="EMBL/GenBank/DDBJ databases">
        <title>Full genome of DAOMC 229536 Phialocephala scopiformis, a fungal endophyte of spruce producing the potent anti-insectan compound rugulosin.</title>
        <authorList>
            <consortium name="DOE Joint Genome Institute"/>
            <person name="Walker A.K."/>
            <person name="Frasz S.L."/>
            <person name="Seifert K.A."/>
            <person name="Miller J.D."/>
            <person name="Mondo S.J."/>
            <person name="Labutti K."/>
            <person name="Lipzen A."/>
            <person name="Dockter R."/>
            <person name="Kennedy M."/>
            <person name="Grigoriev I.V."/>
            <person name="Spatafora J.W."/>
        </authorList>
    </citation>
    <scope>NUCLEOTIDE SEQUENCE [LARGE SCALE GENOMIC DNA]</scope>
    <source>
        <strain evidence="8 9">CBS 120377</strain>
    </source>
</reference>
<dbReference type="RefSeq" id="XP_018070631.1">
    <property type="nucleotide sequence ID" value="XM_018211934.1"/>
</dbReference>
<dbReference type="GO" id="GO:0003676">
    <property type="term" value="F:nucleic acid binding"/>
    <property type="evidence" value="ECO:0007669"/>
    <property type="project" value="InterPro"/>
</dbReference>
<dbReference type="GeneID" id="28821660"/>
<evidence type="ECO:0000256" key="3">
    <source>
        <dbReference type="ARBA" id="ARBA00014577"/>
    </source>
</evidence>
<evidence type="ECO:0000259" key="5">
    <source>
        <dbReference type="Pfam" id="PF03178"/>
    </source>
</evidence>
<proteinExistence type="inferred from homology"/>
<keyword evidence="9" id="KW-1185">Reference proteome</keyword>
<sequence length="1161" mass="127739">MAYLAPIHRPSSVRHALRLNLLDPDIECLVVAKGPRIEIWQPADDTFVMTDSHQIYGSVSMLAKFRIIGAETDLLFVGTQQLQYFTIAFNKETKRLETRQRFEDMAYKYLQDSQSRDLCLVDPTGRFLVLALFEGVLNLINIMKPRKGRVEDLGVPEQTRIAETKVRSMAFLHTETKQPKLALLITDTVSGDVRLVTYRLVDEKMAWATFDASKDRENDIGELDMGASHLIPVSKGDSKDKRHLSRNSAALKAHLGGVIVVGETKFTYLDDESKAVVEFALDEGSIFVVWEQLDNLNFVLGDEFGILHLLTLEVEGSEVVGLALQKIGRTSKATVIVHLGEGIVFVGSHEGDSQFLKLDIEAAKSAPPNLETLTDLGHLTVIQEMPNIAPVTDFAVMDMGSREGETQSNEYSTGQARLVTGSGVFESGSFRSVRSGVGLEDVGILTDDMDDVRDVFSLRSSPGSQNDDTLVVSLAVETRVFKFDSGGEIEEVEEFRGLSFDQQTLLAINLPNGFILQITTESVRVLGPNSSPSSVGAEWRPPSGEMITTASANEGHVLLSCNGVTLISLDVRSGLQEVAIQNLQEGDQVACINVPSDIPNVGIVGFWKSGTISVLDLTNLDIVYSENVRRKNDASVPRNIVMTQILPRSVSGPTLFIAMEDGIVLTFGVNKSFQLSGRKSIVLGTQQARFHVLPRSDGLSNVFATCEHPSLIYGSEGRIVYSAVTADNAVCVAPFNGEAFPNSIVVAGSGTLKISQVDSERRTHVRTSPIGYTVRRIAYSAHERAFGIGCVTRKLQKGEETVKNTFQLVEDMMFGQIGKPYELDGSNGPEVIECVIRAQLPTADSGDELAERFVVGTSFLSDELAEPNRRGRILVFGVNSQKTPYLITSHTLKCACRRLAMLGDKVVAILYKTVVVFKYHENSISSATLRKAATYRCVTVPMDISVTGNTIAIADMMQSLSIVEYVPGSLGIPDTLEQVARDYAPCWATAVTDIDNDCYLESDHDGNLLILRRNKAGVTAEDKKRMEIIGEMHLGEQVNAIRRIQVEPGPNAMVAPKAFMATTEGSIYLVATILPSSQDLLLRLQERCESHISTLGQIDFKKYRRYKNGTRESQEPYRFVDGELIERFLDCDEEVQESICQGLGPSVEDVRGLVEELKRLH</sequence>
<dbReference type="InterPro" id="IPR050358">
    <property type="entry name" value="RSE1/DDB1/CFT1"/>
</dbReference>
<gene>
    <name evidence="8" type="ORF">LY89DRAFT_646785</name>
</gene>
<evidence type="ECO:0000256" key="4">
    <source>
        <dbReference type="ARBA" id="ARBA00023242"/>
    </source>
</evidence>
<keyword evidence="4" id="KW-0539">Nucleus</keyword>
<dbReference type="GO" id="GO:0005634">
    <property type="term" value="C:nucleus"/>
    <property type="evidence" value="ECO:0007669"/>
    <property type="project" value="UniProtKB-SubCell"/>
</dbReference>
<feature type="domain" description="RSE1/DDB1/CPSF1 first beta-propeller" evidence="6">
    <location>
        <begin position="12"/>
        <end position="385"/>
    </location>
</feature>
<dbReference type="OrthoDB" id="433457at2759"/>
<dbReference type="Gene3D" id="1.10.150.910">
    <property type="match status" value="1"/>
</dbReference>
<dbReference type="InParanoid" id="A0A194X7X9"/>
<dbReference type="InterPro" id="IPR018846">
    <property type="entry name" value="Beta-prop_RSE1/DDB1/CPSF1_1st"/>
</dbReference>
<dbReference type="Pfam" id="PF10433">
    <property type="entry name" value="Beta-prop_RSE1_1st"/>
    <property type="match status" value="1"/>
</dbReference>
<dbReference type="FunFam" id="2.130.10.10:FF:000629">
    <property type="entry name" value="UV-damaged DNA binding protein"/>
    <property type="match status" value="1"/>
</dbReference>
<dbReference type="AlphaFoldDB" id="A0A194X7X9"/>